<dbReference type="PANTHER" id="PTHR43223:SF1">
    <property type="entry name" value="ALKYL_ARYL-SULFATASE BDS1"/>
    <property type="match status" value="1"/>
</dbReference>
<dbReference type="Pfam" id="PF14864">
    <property type="entry name" value="Alkyl_sulf_C"/>
    <property type="match status" value="1"/>
</dbReference>
<evidence type="ECO:0000259" key="5">
    <source>
        <dbReference type="SMART" id="SM00849"/>
    </source>
</evidence>
<sequence>MASSFTKELNNNCLRQLDFNDNRDFEDAQRGFIGTIEDGIILTKEGNISYSMKSYDFLKDKCPDTVNPSLWRQCQLNRIHGLFEVLKDKIYQIRGFDISNMTFVKGEKGWIVIDTLTTVEASSAGLSLFRKHCGELPITAVIITHSHGDHCGGFLGVGTDETKVYVPPNMVNELISENIFAGPAMDRRSIYMYGQNLTTEPTQFVGNGLGQQLSHGLNAFPKYSQCIEIKGEQEIIIDGINFHFIETPGAEAPSEFVFYIPSMKAFCASEEINHIMHNLITLRGAKVRNGKLWANYIDHVIEKFGDDVEINFGSHHWPTWGNKRVNEYWEKQRDLYKFIHDQTLRYANLGYTPNEIVNLLKLPDSLAKEFYCRDYYGSLSHNIKGQYQLYIGWYDGNPAHLDQLQPSDLGKKYVEALGGEDKVLDLAQKAFDKGEYKWAVELLNHLVFSNPNNEQARLLLANVYTQMAFSQECAVWRNIYLSGAHDLRREPITMAKSDNLKNPYVLRSMNLTHIFDTLCIMVDPSKLIGADWRINLFFDDVKENYCVIVKNCVVNIRNNLHKQPTFTAHVTRELLLGIFAKQVNLQELVQSGKIQISGNPMHLFGLFASIGVQNHQFNIIEP</sequence>
<keyword evidence="3" id="KW-0862">Zinc</keyword>
<evidence type="ECO:0000256" key="2">
    <source>
        <dbReference type="ARBA" id="ARBA00022801"/>
    </source>
</evidence>
<keyword evidence="7" id="KW-1185">Reference proteome</keyword>
<reference evidence="6 7" key="1">
    <citation type="journal article" date="2019" name="PLoS Negl. Trop. Dis.">
        <title>Whole genome sequencing of Entamoeba nuttalli reveals mammalian host-related molecular signatures and a novel octapeptide-repeat surface protein.</title>
        <authorList>
            <person name="Tanaka M."/>
            <person name="Makiuchi T."/>
            <person name="Komiyama T."/>
            <person name="Shiina T."/>
            <person name="Osaki K."/>
            <person name="Tachibana H."/>
        </authorList>
    </citation>
    <scope>NUCLEOTIDE SEQUENCE [LARGE SCALE GENOMIC DNA]</scope>
    <source>
        <strain evidence="6 7">P19-061405</strain>
    </source>
</reference>
<name>A0ABQ0DPF1_9EUKA</name>
<dbReference type="InterPro" id="IPR044097">
    <property type="entry name" value="Bds1/SdsA1_MBL-fold"/>
</dbReference>
<feature type="domain" description="Metallo-beta-lactamase" evidence="5">
    <location>
        <begin position="98"/>
        <end position="316"/>
    </location>
</feature>
<evidence type="ECO:0000256" key="4">
    <source>
        <dbReference type="ARBA" id="ARBA00033751"/>
    </source>
</evidence>
<dbReference type="Gene3D" id="1.25.40.880">
    <property type="entry name" value="Alkyl sulfatase, dimerisation domain"/>
    <property type="match status" value="1"/>
</dbReference>
<accession>A0ABQ0DPF1</accession>
<evidence type="ECO:0000256" key="3">
    <source>
        <dbReference type="ARBA" id="ARBA00022833"/>
    </source>
</evidence>
<keyword evidence="2" id="KW-0378">Hydrolase</keyword>
<evidence type="ECO:0000313" key="6">
    <source>
        <dbReference type="EMBL" id="GAB1224729.1"/>
    </source>
</evidence>
<dbReference type="Gene3D" id="3.60.15.30">
    <property type="entry name" value="Metallo-beta-lactamase domain"/>
    <property type="match status" value="1"/>
</dbReference>
<comment type="similarity">
    <text evidence="4">Belongs to the metallo-beta-lactamase superfamily. Type III sulfatase family.</text>
</comment>
<dbReference type="InterPro" id="IPR036527">
    <property type="entry name" value="SCP2_sterol-bd_dom_sf"/>
</dbReference>
<dbReference type="InterPro" id="IPR029229">
    <property type="entry name" value="Alkyl_sulf_C"/>
</dbReference>
<dbReference type="InterPro" id="IPR052195">
    <property type="entry name" value="Bact_Alkyl/Aryl-Sulfatase"/>
</dbReference>
<evidence type="ECO:0000256" key="1">
    <source>
        <dbReference type="ARBA" id="ARBA00022723"/>
    </source>
</evidence>
<keyword evidence="1" id="KW-0479">Metal-binding</keyword>
<dbReference type="InterPro" id="IPR001279">
    <property type="entry name" value="Metallo-B-lactamas"/>
</dbReference>
<dbReference type="SUPFAM" id="SSF56281">
    <property type="entry name" value="Metallo-hydrolase/oxidoreductase"/>
    <property type="match status" value="1"/>
</dbReference>
<evidence type="ECO:0000313" key="7">
    <source>
        <dbReference type="Proteomes" id="UP001628156"/>
    </source>
</evidence>
<dbReference type="InterPro" id="IPR038536">
    <property type="entry name" value="Alkyl/aryl-sulf_dimr_sf"/>
</dbReference>
<protein>
    <recommendedName>
        <fullName evidence="5">Metallo-beta-lactamase domain-containing protein</fullName>
    </recommendedName>
</protein>
<dbReference type="InterPro" id="IPR029228">
    <property type="entry name" value="Alkyl_sulf_dimr"/>
</dbReference>
<comment type="caution">
    <text evidence="6">The sequence shown here is derived from an EMBL/GenBank/DDBJ whole genome shotgun (WGS) entry which is preliminary data.</text>
</comment>
<proteinExistence type="inferred from homology"/>
<dbReference type="Pfam" id="PF00753">
    <property type="entry name" value="Lactamase_B"/>
    <property type="match status" value="1"/>
</dbReference>
<organism evidence="6 7">
    <name type="scientific">Entamoeba nuttalli</name>
    <dbReference type="NCBI Taxonomy" id="412467"/>
    <lineage>
        <taxon>Eukaryota</taxon>
        <taxon>Amoebozoa</taxon>
        <taxon>Evosea</taxon>
        <taxon>Archamoebae</taxon>
        <taxon>Mastigamoebida</taxon>
        <taxon>Entamoebidae</taxon>
        <taxon>Entamoeba</taxon>
    </lineage>
</organism>
<dbReference type="Pfam" id="PF14863">
    <property type="entry name" value="Alkyl_sulf_dimr"/>
    <property type="match status" value="1"/>
</dbReference>
<dbReference type="SMART" id="SM00849">
    <property type="entry name" value="Lactamase_B"/>
    <property type="match status" value="1"/>
</dbReference>
<dbReference type="EMBL" id="BAAFRS010000216">
    <property type="protein sequence ID" value="GAB1224729.1"/>
    <property type="molecule type" value="Genomic_DNA"/>
</dbReference>
<dbReference type="Gene3D" id="3.30.1050.10">
    <property type="entry name" value="SCP2 sterol-binding domain"/>
    <property type="match status" value="1"/>
</dbReference>
<dbReference type="SUPFAM" id="SSF55718">
    <property type="entry name" value="SCP-like"/>
    <property type="match status" value="1"/>
</dbReference>
<dbReference type="Proteomes" id="UP001628156">
    <property type="component" value="Unassembled WGS sequence"/>
</dbReference>
<dbReference type="InterPro" id="IPR036866">
    <property type="entry name" value="RibonucZ/Hydroxyglut_hydro"/>
</dbReference>
<dbReference type="CDD" id="cd07710">
    <property type="entry name" value="arylsulfatase_Sdsa1-like_MBL-fold"/>
    <property type="match status" value="1"/>
</dbReference>
<gene>
    <name evidence="6" type="ORF">ENUP19_0216G0053</name>
</gene>
<dbReference type="PANTHER" id="PTHR43223">
    <property type="entry name" value="ALKYL/ARYL-SULFATASE"/>
    <property type="match status" value="1"/>
</dbReference>